<evidence type="ECO:0000256" key="3">
    <source>
        <dbReference type="SAM" id="SignalP"/>
    </source>
</evidence>
<keyword evidence="3" id="KW-0732">Signal</keyword>
<keyword evidence="2" id="KW-0812">Transmembrane</keyword>
<evidence type="ECO:0000313" key="5">
    <source>
        <dbReference type="Proteomes" id="UP001345827"/>
    </source>
</evidence>
<gene>
    <name evidence="4" type="ORF">LTR25_007293</name>
</gene>
<feature type="transmembrane region" description="Helical" evidence="2">
    <location>
        <begin position="207"/>
        <end position="229"/>
    </location>
</feature>
<feature type="chain" id="PRO_5043698641" description="Mid2 domain-containing protein" evidence="3">
    <location>
        <begin position="22"/>
        <end position="346"/>
    </location>
</feature>
<proteinExistence type="predicted"/>
<evidence type="ECO:0008006" key="6">
    <source>
        <dbReference type="Google" id="ProtNLM"/>
    </source>
</evidence>
<protein>
    <recommendedName>
        <fullName evidence="6">Mid2 domain-containing protein</fullName>
    </recommendedName>
</protein>
<feature type="region of interest" description="Disordered" evidence="1">
    <location>
        <begin position="176"/>
        <end position="201"/>
    </location>
</feature>
<evidence type="ECO:0000256" key="1">
    <source>
        <dbReference type="SAM" id="MobiDB-lite"/>
    </source>
</evidence>
<comment type="caution">
    <text evidence="4">The sequence shown here is derived from an EMBL/GenBank/DDBJ whole genome shotgun (WGS) entry which is preliminary data.</text>
</comment>
<feature type="region of interest" description="Disordered" evidence="1">
    <location>
        <begin position="239"/>
        <end position="316"/>
    </location>
</feature>
<feature type="signal peptide" evidence="3">
    <location>
        <begin position="1"/>
        <end position="21"/>
    </location>
</feature>
<keyword evidence="5" id="KW-1185">Reference proteome</keyword>
<dbReference type="Proteomes" id="UP001345827">
    <property type="component" value="Unassembled WGS sequence"/>
</dbReference>
<dbReference type="EMBL" id="JAXLQG010000013">
    <property type="protein sequence ID" value="KAK5533427.1"/>
    <property type="molecule type" value="Genomic_DNA"/>
</dbReference>
<evidence type="ECO:0000313" key="4">
    <source>
        <dbReference type="EMBL" id="KAK5533427.1"/>
    </source>
</evidence>
<organism evidence="4 5">
    <name type="scientific">Vermiconidia calcicola</name>
    <dbReference type="NCBI Taxonomy" id="1690605"/>
    <lineage>
        <taxon>Eukaryota</taxon>
        <taxon>Fungi</taxon>
        <taxon>Dikarya</taxon>
        <taxon>Ascomycota</taxon>
        <taxon>Pezizomycotina</taxon>
        <taxon>Dothideomycetes</taxon>
        <taxon>Dothideomycetidae</taxon>
        <taxon>Mycosphaerellales</taxon>
        <taxon>Extremaceae</taxon>
        <taxon>Vermiconidia</taxon>
    </lineage>
</organism>
<keyword evidence="2" id="KW-0472">Membrane</keyword>
<evidence type="ECO:0000256" key="2">
    <source>
        <dbReference type="SAM" id="Phobius"/>
    </source>
</evidence>
<name>A0AAV9Q0V0_9PEZI</name>
<accession>A0AAV9Q0V0</accession>
<reference evidence="4 5" key="1">
    <citation type="submission" date="2023-06" db="EMBL/GenBank/DDBJ databases">
        <title>Black Yeasts Isolated from many extreme environments.</title>
        <authorList>
            <person name="Coleine C."/>
            <person name="Stajich J.E."/>
            <person name="Selbmann L."/>
        </authorList>
    </citation>
    <scope>NUCLEOTIDE SEQUENCE [LARGE SCALE GENOMIC DNA]</scope>
    <source>
        <strain evidence="4 5">CCFEE 5887</strain>
    </source>
</reference>
<feature type="compositionally biased region" description="Basic and acidic residues" evidence="1">
    <location>
        <begin position="262"/>
        <end position="272"/>
    </location>
</feature>
<keyword evidence="2" id="KW-1133">Transmembrane helix</keyword>
<dbReference type="AlphaFoldDB" id="A0AAV9Q0V0"/>
<sequence>MSPCKALWVVVLSVCVRICNALPSVPVATDPIVTTTTISTVLPSLVTIYSVVPATDDPNAISTITTTIDGQQTIVTAPDGVIAGSSTSTIISTISLTTTQVVVSTIGYSTVFGPDPVAATTPAAVASETAPTSPVTTSTPPSIPLVVSTTPPIEVISTSSTSSVIIGDTSTTSTSFSAPTTIATGVSSSSSSSASSSSGSLSTGAKAGIGVGVAIGVLGLIAASFFLGLRCSRRRRSRNNAHALPGPHSDAEEKNTFQAGRPYEETRTDRYAIDPLAGKNGYSRATTEAGSESGVKSHDRSSPVAPAYHNNDDLSALPQFKNNDMYVGVPTYMSGSKRWSMREFEK</sequence>